<feature type="region of interest" description="Disordered" evidence="1">
    <location>
        <begin position="679"/>
        <end position="739"/>
    </location>
</feature>
<feature type="compositionally biased region" description="Low complexity" evidence="1">
    <location>
        <begin position="1829"/>
        <end position="1844"/>
    </location>
</feature>
<gene>
    <name evidence="2" type="primary">Dana\GF18469</name>
    <name evidence="2" type="synonym">dana_GLEANR_19725</name>
    <name evidence="2" type="ORF">GF18469</name>
</gene>
<name>A0A0N8P1L5_DROAN</name>
<protein>
    <submittedName>
        <fullName evidence="2">Uncharacterized protein, isoform D</fullName>
    </submittedName>
</protein>
<dbReference type="CTD" id="57578"/>
<feature type="compositionally biased region" description="Basic and acidic residues" evidence="1">
    <location>
        <begin position="1979"/>
        <end position="1990"/>
    </location>
</feature>
<dbReference type="Pfam" id="PF14776">
    <property type="entry name" value="UNC-79"/>
    <property type="match status" value="1"/>
</dbReference>
<dbReference type="InterPro" id="IPR024855">
    <property type="entry name" value="UNC79"/>
</dbReference>
<feature type="region of interest" description="Disordered" evidence="1">
    <location>
        <begin position="420"/>
        <end position="443"/>
    </location>
</feature>
<dbReference type="PANTHER" id="PTHR21696:SF2">
    <property type="entry name" value="PROTEIN UNC-79 HOMOLOG"/>
    <property type="match status" value="1"/>
</dbReference>
<dbReference type="GeneID" id="6501243"/>
<feature type="compositionally biased region" description="Basic and acidic residues" evidence="1">
    <location>
        <begin position="693"/>
        <end position="702"/>
    </location>
</feature>
<feature type="compositionally biased region" description="Gly residues" evidence="1">
    <location>
        <begin position="1006"/>
        <end position="1022"/>
    </location>
</feature>
<evidence type="ECO:0000313" key="2">
    <source>
        <dbReference type="EMBL" id="KPU80260.1"/>
    </source>
</evidence>
<feature type="compositionally biased region" description="Low complexity" evidence="1">
    <location>
        <begin position="426"/>
        <end position="438"/>
    </location>
</feature>
<feature type="region of interest" description="Disordered" evidence="1">
    <location>
        <begin position="1823"/>
        <end position="1934"/>
    </location>
</feature>
<feature type="compositionally biased region" description="Basic and acidic residues" evidence="1">
    <location>
        <begin position="847"/>
        <end position="868"/>
    </location>
</feature>
<dbReference type="Proteomes" id="UP000007801">
    <property type="component" value="Unassembled WGS sequence"/>
</dbReference>
<organism evidence="2 3">
    <name type="scientific">Drosophila ananassae</name>
    <name type="common">Fruit fly</name>
    <dbReference type="NCBI Taxonomy" id="7217"/>
    <lineage>
        <taxon>Eukaryota</taxon>
        <taxon>Metazoa</taxon>
        <taxon>Ecdysozoa</taxon>
        <taxon>Arthropoda</taxon>
        <taxon>Hexapoda</taxon>
        <taxon>Insecta</taxon>
        <taxon>Pterygota</taxon>
        <taxon>Neoptera</taxon>
        <taxon>Endopterygota</taxon>
        <taxon>Diptera</taxon>
        <taxon>Brachycera</taxon>
        <taxon>Muscomorpha</taxon>
        <taxon>Ephydroidea</taxon>
        <taxon>Drosophilidae</taxon>
        <taxon>Drosophila</taxon>
        <taxon>Sophophora</taxon>
    </lineage>
</organism>
<dbReference type="OrthoDB" id="6270916at2759"/>
<feature type="region of interest" description="Disordered" evidence="1">
    <location>
        <begin position="1596"/>
        <end position="1641"/>
    </location>
</feature>
<evidence type="ECO:0000256" key="1">
    <source>
        <dbReference type="SAM" id="MobiDB-lite"/>
    </source>
</evidence>
<feature type="region of interest" description="Disordered" evidence="1">
    <location>
        <begin position="1005"/>
        <end position="1035"/>
    </location>
</feature>
<feature type="compositionally biased region" description="Polar residues" evidence="1">
    <location>
        <begin position="1630"/>
        <end position="1641"/>
    </location>
</feature>
<dbReference type="PANTHER" id="PTHR21696">
    <property type="entry name" value="PROTEIN UNC-79 HOMOLOG"/>
    <property type="match status" value="1"/>
</dbReference>
<feature type="region of interest" description="Disordered" evidence="1">
    <location>
        <begin position="1979"/>
        <end position="1999"/>
    </location>
</feature>
<proteinExistence type="predicted"/>
<keyword evidence="3" id="KW-1185">Reference proteome</keyword>
<feature type="region of interest" description="Disordered" evidence="1">
    <location>
        <begin position="845"/>
        <end position="869"/>
    </location>
</feature>
<accession>A0A0N8P1L5</accession>
<evidence type="ECO:0000313" key="3">
    <source>
        <dbReference type="Proteomes" id="UP000007801"/>
    </source>
</evidence>
<feature type="compositionally biased region" description="Pro residues" evidence="1">
    <location>
        <begin position="2085"/>
        <end position="2095"/>
    </location>
</feature>
<sequence>MTGSFKVQLINMGTRAAAFQAKLRALHEYHVRLLHNVLPAPSGVDIANNIKYFSQTLLTVLKDVRTSPHELIRDPLEDPTRMSAYPNLEYGNLYNALTMLIDVAPCIQYGQIVFGKALLQCLSCILPFLDKDLIDNLPYLVSSTISVLPPALHQDIVNALCYYILPFTITRRSSDEQECQACQSVSSVIMMVLQYSNNPAHHCQLLECLMTLKHNVVKDILCVVAYGTAVSRSSAAKLLFYYWPAFDANLFDRKVLLSKLTNDLVPFTCQREHCPNAGNAEAAKVCYDHSISITYAPDCPPPLYLCIECANEIHREHANLEFGDILHPMQQVSMVCENKNCRSNEKSAFSICFSTECASFNGNHPIRYCSQCHSNRHNSRRGGDHVVHRSLQPAWQMDPEMQMHMVESVVSLLREAKPLNFEPGKESSSAESKKNGSSLTADNISREERQRLGRYGIWLLVGRCTPNADTPVEVLGRILSMLFHWFHVTAYSYDAAGQVESTIEKLKVDHVCNWLKDICRIHYNVFISCLLPHPPEYARVGGHWETLASRTSHLKEGLQRLICLVPYEVITSEIWDYVMPHWMEAITNDVAEKELNELKIVLSKILDPEMSPLGFDAKTMYNFVAIRFEKTTAKVQQQALHWLQILTKLEILIPLVQLFAMFGDGVRIMKYGIQHELMREKDAQSQTKAPKTPCKESKETKADMANPPRRSSISPVVEDDSGNTSAISDDEAPTNRHTEFSTDAEHNLTCCILMLDILLKQMELQDVEQHMGIHTSVCENVSRLIKCMVTAARVGLSSHVCALKVAECAYCEASIMWHQLSTKLVQFMAPLNPVRPPDVPIEDIIEEEKSSRKSPPESDKEKTRDRDVSLSMAPLPIPLGPLGGFADIFKLDQFFSDDGKIIIMAGPVPVAVPQPEPHSVGGVLVHMPHVCSNNENGHSVDSNELRKVHATNEIMTATVETVSEQLDLASILPTDRAIARSITLSDADVGSANVSVTKASVMGENGANGTGACGGGGIGENGSGSEEDEEEEDSDDFWHTSVGKFKFTLDQLPQPLQYIHQLLTEIPTIKKPEILYYVLQCLNTMALHGDALAKAAKEQRGFFIWCQENLLIKNLWELCNAEHSHICQVGVPLLLHCITLPLGSDVFWRVVQEAFHDTDWRVRFTAVERVTVITRFMDSTPLRSEVGLQTALATAFCHLIASMDDINVYVAQRATLYIGTIHDTAIRSLLFCLESQFDLFIVDRPVVLQSVYQLHNSLSDRKMLGWEFFLNRFDTLFVEAQINLEKCGDISYLRDLRNSDNGSEALSAKIQKAREALSQSDTSGSMAKTLSASFGTKWPYKRTMSAPASMAPRQDSKFIPEKEKIYSRQVSAPILKRKTSRFGLDGHIHSLGGLNDENLIGLLSRITELEESDRETIHLLVFMLMQFMSRTDQAFPSEDKPVTKTQNIVLKHLFLLLGHNQIDKTFHTTPESLRVSAVFNAFLANLPQVLDQNHLIGGLILPSVMQIILYAPNPTSTSGESYQNIVFNYSLWHLEQYPRRNWLFTLLVVLYKYSYTQPPLSGYVISAIRMIMNSLRGHFHQCRRIPTTTILDIQGVGGASRSRDVSQPSLGTDPDDKEASPPASPMFPSEGTSAASKSKGQNVAFTPKLQHAFRKYNDSSLDADETESELVAIPESDLSDSTLHGSSAPGSFDDTIHFEDVMPRTRRTLEYTEEKSTKSHKSMITTKVGDTYTTKIKATTSSEVSSHTRHSLQEGVRMIVTPLVGAETTETAIVSPPVDVHRAVTVRNKSLENAAASTSKMFAAIATNHLKALGALQDLSTGGERKPIGGSSSGSASGSRSANGTNDSGGALSAAPGQAAGGKPIGRHKTIVECSAGNSSSSEVDSRQKKSQTKSLKRVDKNYGSPESPLSKMSVMPNPRDEVDEGIQSLPPPKSIAALEIPTPERLLPIGTQDTVVTLVERVREGLNLPDISHLKQDSLDVSESTKDDATPSSRTNSPRRLIKQVALESPPNPIAQLPSQPPADLHTSILKNVQQELKQTAGGSSGTAGLTTSNSIKRPRQKLAPFNVDTNAIPDIRSRFAGSWPPPPFQPVNPEPDDDMDEGEAEVSNGHGTHATPHAPRGSSRRVGDYTIVERCSDCGAHIEEYTDEEIGIFIVIMGTFIHREPAMAAPFLPEILTMTSRICLSCTHAWQGENGPPLASSAQAVALQFFRCVLHQLAPNGIFLQVFQTQMKMKIRHNHFRSIAKALQDFQDLNVTSPIYMVCESLISKKALPVDQLPVIFRNMAEYLNLQCVPAEAGVGLVVWSQAMQAMESLLRQVIVIMPSLSNAEYMLDIIAATLRLNCVPKTLLDPYSKIMAYCVQHTNLEYQTLYELCTLNTRSFSKDRDKNLLCRQMIFEFVQALKFKTNIPDHNLLTIIGFVLLDAGGTLPPGAAPGMPDAAPLLTTNAADCLRQYINDVIDFLADFHTLSKIKNFKNGQTSNGLGEDTLGGVLKGAVAQYLALEMSRGNSRDNKAVARYLPWLNNAPSSLQQGPKEFTECVGHMRLLSWLLLGSLTHMALMQRRQETHTIPTPMPPIPAPGQGPIPAASVHYQHQGVTYSQPVPQEASCHIADHIQVIFAGFAEQSKTSVLHMSSLFHAFTLCQLWTVYLEQMSHNTNNNSEGSTLGVLFEFWAKVTPCILQLVSHAKPTANKDQPQTPADFQTQSANSKLSEMVNLHFLSLLEALKDTNSTVLGKLLPMWSPVLSSQTQLSDTLHVRLQNVRDYAPDYEEQQAFKSEALLKWLQRLQFKMGQIELQASTATQFYSI</sequence>
<dbReference type="EMBL" id="CH902617">
    <property type="protein sequence ID" value="KPU80260.1"/>
    <property type="molecule type" value="Genomic_DNA"/>
</dbReference>
<reference evidence="2 3" key="1">
    <citation type="journal article" date="2007" name="Nature">
        <title>Evolution of genes and genomes on the Drosophila phylogeny.</title>
        <authorList>
            <consortium name="Drosophila 12 Genomes Consortium"/>
            <person name="Clark A.G."/>
            <person name="Eisen M.B."/>
            <person name="Smith D.R."/>
            <person name="Bergman C.M."/>
            <person name="Oliver B."/>
            <person name="Markow T.A."/>
            <person name="Kaufman T.C."/>
            <person name="Kellis M."/>
            <person name="Gelbart W."/>
            <person name="Iyer V.N."/>
            <person name="Pollard D.A."/>
            <person name="Sackton T.B."/>
            <person name="Larracuente A.M."/>
            <person name="Singh N.D."/>
            <person name="Abad J.P."/>
            <person name="Abt D.N."/>
            <person name="Adryan B."/>
            <person name="Aguade M."/>
            <person name="Akashi H."/>
            <person name="Anderson W.W."/>
            <person name="Aquadro C.F."/>
            <person name="Ardell D.H."/>
            <person name="Arguello R."/>
            <person name="Artieri C.G."/>
            <person name="Barbash D.A."/>
            <person name="Barker D."/>
            <person name="Barsanti P."/>
            <person name="Batterham P."/>
            <person name="Batzoglou S."/>
            <person name="Begun D."/>
            <person name="Bhutkar A."/>
            <person name="Blanco E."/>
            <person name="Bosak S.A."/>
            <person name="Bradley R.K."/>
            <person name="Brand A.D."/>
            <person name="Brent M.R."/>
            <person name="Brooks A.N."/>
            <person name="Brown R.H."/>
            <person name="Butlin R.K."/>
            <person name="Caggese C."/>
            <person name="Calvi B.R."/>
            <person name="Bernardo de Carvalho A."/>
            <person name="Caspi A."/>
            <person name="Castrezana S."/>
            <person name="Celniker S.E."/>
            <person name="Chang J.L."/>
            <person name="Chapple C."/>
            <person name="Chatterji S."/>
            <person name="Chinwalla A."/>
            <person name="Civetta A."/>
            <person name="Clifton S.W."/>
            <person name="Comeron J.M."/>
            <person name="Costello J.C."/>
            <person name="Coyne J.A."/>
            <person name="Daub J."/>
            <person name="David R.G."/>
            <person name="Delcher A.L."/>
            <person name="Delehaunty K."/>
            <person name="Do C.B."/>
            <person name="Ebling H."/>
            <person name="Edwards K."/>
            <person name="Eickbush T."/>
            <person name="Evans J.D."/>
            <person name="Filipski A."/>
            <person name="Findeiss S."/>
            <person name="Freyhult E."/>
            <person name="Fulton L."/>
            <person name="Fulton R."/>
            <person name="Garcia A.C."/>
            <person name="Gardiner A."/>
            <person name="Garfield D.A."/>
            <person name="Garvin B.E."/>
            <person name="Gibson G."/>
            <person name="Gilbert D."/>
            <person name="Gnerre S."/>
            <person name="Godfrey J."/>
            <person name="Good R."/>
            <person name="Gotea V."/>
            <person name="Gravely B."/>
            <person name="Greenberg A.J."/>
            <person name="Griffiths-Jones S."/>
            <person name="Gross S."/>
            <person name="Guigo R."/>
            <person name="Gustafson E.A."/>
            <person name="Haerty W."/>
            <person name="Hahn M.W."/>
            <person name="Halligan D.L."/>
            <person name="Halpern A.L."/>
            <person name="Halter G.M."/>
            <person name="Han M.V."/>
            <person name="Heger A."/>
            <person name="Hillier L."/>
            <person name="Hinrichs A.S."/>
            <person name="Holmes I."/>
            <person name="Hoskins R.A."/>
            <person name="Hubisz M.J."/>
            <person name="Hultmark D."/>
            <person name="Huntley M.A."/>
            <person name="Jaffe D.B."/>
            <person name="Jagadeeshan S."/>
            <person name="Jeck W.R."/>
            <person name="Johnson J."/>
            <person name="Jones C.D."/>
            <person name="Jordan W.C."/>
            <person name="Karpen G.H."/>
            <person name="Kataoka E."/>
            <person name="Keightley P.D."/>
            <person name="Kheradpour P."/>
            <person name="Kirkness E.F."/>
            <person name="Koerich L.B."/>
            <person name="Kristiansen K."/>
            <person name="Kudrna D."/>
            <person name="Kulathinal R.J."/>
            <person name="Kumar S."/>
            <person name="Kwok R."/>
            <person name="Lander E."/>
            <person name="Langley C.H."/>
            <person name="Lapoint R."/>
            <person name="Lazzaro B.P."/>
            <person name="Lee S.J."/>
            <person name="Levesque L."/>
            <person name="Li R."/>
            <person name="Lin C.F."/>
            <person name="Lin M.F."/>
            <person name="Lindblad-Toh K."/>
            <person name="Llopart A."/>
            <person name="Long M."/>
            <person name="Low L."/>
            <person name="Lozovsky E."/>
            <person name="Lu J."/>
            <person name="Luo M."/>
            <person name="Machado C.A."/>
            <person name="Makalowski W."/>
            <person name="Marzo M."/>
            <person name="Matsuda M."/>
            <person name="Matzkin L."/>
            <person name="McAllister B."/>
            <person name="McBride C.S."/>
            <person name="McKernan B."/>
            <person name="McKernan K."/>
            <person name="Mendez-Lago M."/>
            <person name="Minx P."/>
            <person name="Mollenhauer M.U."/>
            <person name="Montooth K."/>
            <person name="Mount S.M."/>
            <person name="Mu X."/>
            <person name="Myers E."/>
            <person name="Negre B."/>
            <person name="Newfeld S."/>
            <person name="Nielsen R."/>
            <person name="Noor M.A."/>
            <person name="O'Grady P."/>
            <person name="Pachter L."/>
            <person name="Papaceit M."/>
            <person name="Parisi M.J."/>
            <person name="Parisi M."/>
            <person name="Parts L."/>
            <person name="Pedersen J.S."/>
            <person name="Pesole G."/>
            <person name="Phillippy A.M."/>
            <person name="Ponting C.P."/>
            <person name="Pop M."/>
            <person name="Porcelli D."/>
            <person name="Powell J.R."/>
            <person name="Prohaska S."/>
            <person name="Pruitt K."/>
            <person name="Puig M."/>
            <person name="Quesneville H."/>
            <person name="Ram K.R."/>
            <person name="Rand D."/>
            <person name="Rasmussen M.D."/>
            <person name="Reed L.K."/>
            <person name="Reenan R."/>
            <person name="Reily A."/>
            <person name="Remington K.A."/>
            <person name="Rieger T.T."/>
            <person name="Ritchie M.G."/>
            <person name="Robin C."/>
            <person name="Rogers Y.H."/>
            <person name="Rohde C."/>
            <person name="Rozas J."/>
            <person name="Rubenfield M.J."/>
            <person name="Ruiz A."/>
            <person name="Russo S."/>
            <person name="Salzberg S.L."/>
            <person name="Sanchez-Gracia A."/>
            <person name="Saranga D.J."/>
            <person name="Sato H."/>
            <person name="Schaeffer S.W."/>
            <person name="Schatz M.C."/>
            <person name="Schlenke T."/>
            <person name="Schwartz R."/>
            <person name="Segarra C."/>
            <person name="Singh R.S."/>
            <person name="Sirot L."/>
            <person name="Sirota M."/>
            <person name="Sisneros N.B."/>
            <person name="Smith C.D."/>
            <person name="Smith T.F."/>
            <person name="Spieth J."/>
            <person name="Stage D.E."/>
            <person name="Stark A."/>
            <person name="Stephan W."/>
            <person name="Strausberg R.L."/>
            <person name="Strempel S."/>
            <person name="Sturgill D."/>
            <person name="Sutton G."/>
            <person name="Sutton G.G."/>
            <person name="Tao W."/>
            <person name="Teichmann S."/>
            <person name="Tobari Y.N."/>
            <person name="Tomimura Y."/>
            <person name="Tsolas J.M."/>
            <person name="Valente V.L."/>
            <person name="Venter E."/>
            <person name="Venter J.C."/>
            <person name="Vicario S."/>
            <person name="Vieira F.G."/>
            <person name="Vilella A.J."/>
            <person name="Villasante A."/>
            <person name="Walenz B."/>
            <person name="Wang J."/>
            <person name="Wasserman M."/>
            <person name="Watts T."/>
            <person name="Wilson D."/>
            <person name="Wilson R.K."/>
            <person name="Wing R.A."/>
            <person name="Wolfner M.F."/>
            <person name="Wong A."/>
            <person name="Wong G.K."/>
            <person name="Wu C.I."/>
            <person name="Wu G."/>
            <person name="Yamamoto D."/>
            <person name="Yang H.P."/>
            <person name="Yang S.P."/>
            <person name="Yorke J.A."/>
            <person name="Yoshida K."/>
            <person name="Zdobnov E."/>
            <person name="Zhang P."/>
            <person name="Zhang Y."/>
            <person name="Zimin A.V."/>
            <person name="Baldwin J."/>
            <person name="Abdouelleil A."/>
            <person name="Abdulkadir J."/>
            <person name="Abebe A."/>
            <person name="Abera B."/>
            <person name="Abreu J."/>
            <person name="Acer S.C."/>
            <person name="Aftuck L."/>
            <person name="Alexander A."/>
            <person name="An P."/>
            <person name="Anderson E."/>
            <person name="Anderson S."/>
            <person name="Arachi H."/>
            <person name="Azer M."/>
            <person name="Bachantsang P."/>
            <person name="Barry A."/>
            <person name="Bayul T."/>
            <person name="Berlin A."/>
            <person name="Bessette D."/>
            <person name="Bloom T."/>
            <person name="Blye J."/>
            <person name="Boguslavskiy L."/>
            <person name="Bonnet C."/>
            <person name="Boukhgalter B."/>
            <person name="Bourzgui I."/>
            <person name="Brown A."/>
            <person name="Cahill P."/>
            <person name="Channer S."/>
            <person name="Cheshatsang Y."/>
            <person name="Chuda L."/>
            <person name="Citroen M."/>
            <person name="Collymore A."/>
            <person name="Cooke P."/>
            <person name="Costello M."/>
            <person name="D'Aco K."/>
            <person name="Daza R."/>
            <person name="De Haan G."/>
            <person name="DeGray S."/>
            <person name="DeMaso C."/>
            <person name="Dhargay N."/>
            <person name="Dooley K."/>
            <person name="Dooley E."/>
            <person name="Doricent M."/>
            <person name="Dorje P."/>
            <person name="Dorjee K."/>
            <person name="Dupes A."/>
            <person name="Elong R."/>
            <person name="Falk J."/>
            <person name="Farina A."/>
            <person name="Faro S."/>
            <person name="Ferguson D."/>
            <person name="Fisher S."/>
            <person name="Foley C.D."/>
            <person name="Franke A."/>
            <person name="Friedrich D."/>
            <person name="Gadbois L."/>
            <person name="Gearin G."/>
            <person name="Gearin C.R."/>
            <person name="Giannoukos G."/>
            <person name="Goode T."/>
            <person name="Graham J."/>
            <person name="Grandbois E."/>
            <person name="Grewal S."/>
            <person name="Gyaltsen K."/>
            <person name="Hafez N."/>
            <person name="Hagos B."/>
            <person name="Hall J."/>
            <person name="Henson C."/>
            <person name="Hollinger A."/>
            <person name="Honan T."/>
            <person name="Huard M.D."/>
            <person name="Hughes L."/>
            <person name="Hurhula B."/>
            <person name="Husby M.E."/>
            <person name="Kamat A."/>
            <person name="Kanga B."/>
            <person name="Kashin S."/>
            <person name="Khazanovich D."/>
            <person name="Kisner P."/>
            <person name="Lance K."/>
            <person name="Lara M."/>
            <person name="Lee W."/>
            <person name="Lennon N."/>
            <person name="Letendre F."/>
            <person name="LeVine R."/>
            <person name="Lipovsky A."/>
            <person name="Liu X."/>
            <person name="Liu J."/>
            <person name="Liu S."/>
            <person name="Lokyitsang T."/>
            <person name="Lokyitsang Y."/>
            <person name="Lubonja R."/>
            <person name="Lui A."/>
            <person name="MacDonald P."/>
            <person name="Magnisalis V."/>
            <person name="Maru K."/>
            <person name="Matthews C."/>
            <person name="McCusker W."/>
            <person name="McDonough S."/>
            <person name="Mehta T."/>
            <person name="Meldrim J."/>
            <person name="Meneus L."/>
            <person name="Mihai O."/>
            <person name="Mihalev A."/>
            <person name="Mihova T."/>
            <person name="Mittelman R."/>
            <person name="Mlenga V."/>
            <person name="Montmayeur A."/>
            <person name="Mulrain L."/>
            <person name="Navidi A."/>
            <person name="Naylor J."/>
            <person name="Negash T."/>
            <person name="Nguyen T."/>
            <person name="Nguyen N."/>
            <person name="Nicol R."/>
            <person name="Norbu C."/>
            <person name="Norbu N."/>
            <person name="Novod N."/>
            <person name="O'Neill B."/>
            <person name="Osman S."/>
            <person name="Markiewicz E."/>
            <person name="Oyono O.L."/>
            <person name="Patti C."/>
            <person name="Phunkhang P."/>
            <person name="Pierre F."/>
            <person name="Priest M."/>
            <person name="Raghuraman S."/>
            <person name="Rege F."/>
            <person name="Reyes R."/>
            <person name="Rise C."/>
            <person name="Rogov P."/>
            <person name="Ross K."/>
            <person name="Ryan E."/>
            <person name="Settipalli S."/>
            <person name="Shea T."/>
            <person name="Sherpa N."/>
            <person name="Shi L."/>
            <person name="Shih D."/>
            <person name="Sparrow T."/>
            <person name="Spaulding J."/>
            <person name="Stalker J."/>
            <person name="Stange-Thomann N."/>
            <person name="Stavropoulos S."/>
            <person name="Stone C."/>
            <person name="Strader C."/>
            <person name="Tesfaye S."/>
            <person name="Thomson T."/>
            <person name="Thoulutsang Y."/>
            <person name="Thoulutsang D."/>
            <person name="Topham K."/>
            <person name="Topping I."/>
            <person name="Tsamla T."/>
            <person name="Vassiliev H."/>
            <person name="Vo A."/>
            <person name="Wangchuk T."/>
            <person name="Wangdi T."/>
            <person name="Weiand M."/>
            <person name="Wilkinson J."/>
            <person name="Wilson A."/>
            <person name="Yadav S."/>
            <person name="Young G."/>
            <person name="Yu Q."/>
            <person name="Zembek L."/>
            <person name="Zhong D."/>
            <person name="Zimmer A."/>
            <person name="Zwirko Z."/>
            <person name="Jaffe D.B."/>
            <person name="Alvarez P."/>
            <person name="Brockman W."/>
            <person name="Butler J."/>
            <person name="Chin C."/>
            <person name="Gnerre S."/>
            <person name="Grabherr M."/>
            <person name="Kleber M."/>
            <person name="Mauceli E."/>
            <person name="MacCallum I."/>
        </authorList>
    </citation>
    <scope>NUCLEOTIDE SEQUENCE [LARGE SCALE GENOMIC DNA]</scope>
    <source>
        <strain evidence="3">Tucson 14024-0371.13</strain>
    </source>
</reference>
<feature type="compositionally biased region" description="Acidic residues" evidence="1">
    <location>
        <begin position="1025"/>
        <end position="1035"/>
    </location>
</feature>
<feature type="region of interest" description="Disordered" evidence="1">
    <location>
        <begin position="2039"/>
        <end position="2126"/>
    </location>
</feature>
<feature type="compositionally biased region" description="Acidic residues" evidence="1">
    <location>
        <begin position="2096"/>
        <end position="2106"/>
    </location>
</feature>